<dbReference type="PANTHER" id="PTHR23176">
    <property type="entry name" value="RHO/RAC/CDC GTPASE-ACTIVATING PROTEIN"/>
    <property type="match status" value="1"/>
</dbReference>
<dbReference type="PROSITE" id="PS50238">
    <property type="entry name" value="RHOGAP"/>
    <property type="match status" value="1"/>
</dbReference>
<feature type="domain" description="Rho-GAP" evidence="4">
    <location>
        <begin position="237"/>
        <end position="419"/>
    </location>
</feature>
<dbReference type="GO" id="GO:0007165">
    <property type="term" value="P:signal transduction"/>
    <property type="evidence" value="ECO:0007669"/>
    <property type="project" value="InterPro"/>
</dbReference>
<comment type="caution">
    <text evidence="5">The sequence shown here is derived from an EMBL/GenBank/DDBJ whole genome shotgun (WGS) entry which is preliminary data.</text>
</comment>
<dbReference type="EMBL" id="PJQL01000057">
    <property type="protein sequence ID" value="RCI00504.1"/>
    <property type="molecule type" value="Genomic_DNA"/>
</dbReference>
<dbReference type="AlphaFoldDB" id="A0A367KE56"/>
<dbReference type="CDD" id="cd00159">
    <property type="entry name" value="RhoGAP"/>
    <property type="match status" value="1"/>
</dbReference>
<organism evidence="5 6">
    <name type="scientific">Rhizopus azygosporus</name>
    <name type="common">Rhizopus microsporus var. azygosporus</name>
    <dbReference type="NCBI Taxonomy" id="86630"/>
    <lineage>
        <taxon>Eukaryota</taxon>
        <taxon>Fungi</taxon>
        <taxon>Fungi incertae sedis</taxon>
        <taxon>Mucoromycota</taxon>
        <taxon>Mucoromycotina</taxon>
        <taxon>Mucoromycetes</taxon>
        <taxon>Mucorales</taxon>
        <taxon>Mucorineae</taxon>
        <taxon>Rhizopodaceae</taxon>
        <taxon>Rhizopus</taxon>
    </lineage>
</organism>
<dbReference type="InterPro" id="IPR000198">
    <property type="entry name" value="RhoGAP_dom"/>
</dbReference>
<name>A0A367KE56_RHIAZ</name>
<dbReference type="SMART" id="SM00324">
    <property type="entry name" value="RhoGAP"/>
    <property type="match status" value="1"/>
</dbReference>
<feature type="compositionally biased region" description="Basic and acidic residues" evidence="3">
    <location>
        <begin position="163"/>
        <end position="172"/>
    </location>
</feature>
<evidence type="ECO:0000313" key="5">
    <source>
        <dbReference type="EMBL" id="RCI00504.1"/>
    </source>
</evidence>
<dbReference type="PANTHER" id="PTHR23176:SF129">
    <property type="entry name" value="RHO GTPASE ACTIVATING PROTEIN AT 16F, ISOFORM E-RELATED"/>
    <property type="match status" value="1"/>
</dbReference>
<feature type="region of interest" description="Disordered" evidence="3">
    <location>
        <begin position="135"/>
        <end position="216"/>
    </location>
</feature>
<accession>A0A367KE56</accession>
<evidence type="ECO:0000313" key="6">
    <source>
        <dbReference type="Proteomes" id="UP000252139"/>
    </source>
</evidence>
<dbReference type="Proteomes" id="UP000252139">
    <property type="component" value="Unassembled WGS sequence"/>
</dbReference>
<evidence type="ECO:0000256" key="3">
    <source>
        <dbReference type="SAM" id="MobiDB-lite"/>
    </source>
</evidence>
<dbReference type="STRING" id="86630.A0A367KE56"/>
<evidence type="ECO:0000256" key="1">
    <source>
        <dbReference type="ARBA" id="ARBA00022468"/>
    </source>
</evidence>
<dbReference type="GO" id="GO:0005737">
    <property type="term" value="C:cytoplasm"/>
    <property type="evidence" value="ECO:0007669"/>
    <property type="project" value="TreeGrafter"/>
</dbReference>
<proteinExistence type="predicted"/>
<dbReference type="GO" id="GO:0005096">
    <property type="term" value="F:GTPase activator activity"/>
    <property type="evidence" value="ECO:0007669"/>
    <property type="project" value="UniProtKB-KW"/>
</dbReference>
<feature type="coiled-coil region" evidence="2">
    <location>
        <begin position="62"/>
        <end position="117"/>
    </location>
</feature>
<dbReference type="InterPro" id="IPR008936">
    <property type="entry name" value="Rho_GTPase_activation_prot"/>
</dbReference>
<dbReference type="Gene3D" id="1.10.555.10">
    <property type="entry name" value="Rho GTPase activation protein"/>
    <property type="match status" value="1"/>
</dbReference>
<protein>
    <submittedName>
        <fullName evidence="5">Rho-type gtpase-activating protein</fullName>
    </submittedName>
</protein>
<gene>
    <name evidence="5" type="primary">RGA2_3</name>
    <name evidence="5" type="ORF">CU097_015803</name>
</gene>
<evidence type="ECO:0000259" key="4">
    <source>
        <dbReference type="PROSITE" id="PS50238"/>
    </source>
</evidence>
<dbReference type="Pfam" id="PF00620">
    <property type="entry name" value="RhoGAP"/>
    <property type="match status" value="1"/>
</dbReference>
<dbReference type="InterPro" id="IPR050729">
    <property type="entry name" value="Rho-GAP"/>
</dbReference>
<dbReference type="OrthoDB" id="79452at2759"/>
<keyword evidence="2" id="KW-0175">Coiled coil</keyword>
<sequence length="424" mass="48942">MIYDKPYKLPLNTEANKRHTISSYRYNLIEEPDHPNEIQRNTKMTGITDHWELIESYYVSHLNQLQKQIEQRSLENSRLTDIRDDLLKQVVRLTERSTELSLKNEQLSRLIAEKENKVTAFMYNQQDHAVLGVTLEDPPAPSIHSSNTSISDSYHKQSGTSKSDIKIKREPGLFRQLSLRLSTRRRRQDDSAKEVSQPEADDAKENHVSEPVLHPAMVVQNEVTTEETRERNSLFGKDLAEQVKIEGSRIPLIVTKCVQEIELRGLTVEGIYRKSGSLQQVKDLQDMMETSQDVNLSECDIAVVASLLKLYLRSLPVPLIPNKMILPCTISPQERLNKTYSLLHGLPNEIYCTTKYIAQHLRRIHDHQSANRMNSKNLAVVFGPTLMRLNDDETENKERQTHEMIDTIEFIILQSHTLFADYYP</sequence>
<keyword evidence="1" id="KW-0343">GTPase activation</keyword>
<dbReference type="SUPFAM" id="SSF48350">
    <property type="entry name" value="GTPase activation domain, GAP"/>
    <property type="match status" value="1"/>
</dbReference>
<keyword evidence="6" id="KW-1185">Reference proteome</keyword>
<feature type="compositionally biased region" description="Low complexity" evidence="3">
    <location>
        <begin position="142"/>
        <end position="152"/>
    </location>
</feature>
<evidence type="ECO:0000256" key="2">
    <source>
        <dbReference type="SAM" id="Coils"/>
    </source>
</evidence>
<reference evidence="5 6" key="1">
    <citation type="journal article" date="2018" name="G3 (Bethesda)">
        <title>Phylogenetic and Phylogenomic Definition of Rhizopus Species.</title>
        <authorList>
            <person name="Gryganskyi A.P."/>
            <person name="Golan J."/>
            <person name="Dolatabadi S."/>
            <person name="Mondo S."/>
            <person name="Robb S."/>
            <person name="Idnurm A."/>
            <person name="Muszewska A."/>
            <person name="Steczkiewicz K."/>
            <person name="Masonjones S."/>
            <person name="Liao H.L."/>
            <person name="Gajdeczka M.T."/>
            <person name="Anike F."/>
            <person name="Vuek A."/>
            <person name="Anishchenko I.M."/>
            <person name="Voigt K."/>
            <person name="de Hoog G.S."/>
            <person name="Smith M.E."/>
            <person name="Heitman J."/>
            <person name="Vilgalys R."/>
            <person name="Stajich J.E."/>
        </authorList>
    </citation>
    <scope>NUCLEOTIDE SEQUENCE [LARGE SCALE GENOMIC DNA]</scope>
    <source>
        <strain evidence="5 6">CBS 357.93</strain>
    </source>
</reference>